<feature type="binding site" evidence="7">
    <location>
        <position position="86"/>
    </location>
    <ligand>
        <name>Mg(2+)</name>
        <dbReference type="ChEBI" id="CHEBI:18420"/>
        <label>1</label>
        <note>catalytic</note>
    </ligand>
</feature>
<evidence type="ECO:0000256" key="7">
    <source>
        <dbReference type="PIRSR" id="PIRSR600760-2"/>
    </source>
</evidence>
<dbReference type="EMBL" id="CP054490">
    <property type="protein sequence ID" value="QKQ24703.1"/>
    <property type="molecule type" value="Genomic_DNA"/>
</dbReference>
<dbReference type="PANTHER" id="PTHR43028">
    <property type="entry name" value="3'(2'),5'-BISPHOSPHATE NUCLEOTIDASE 1"/>
    <property type="match status" value="1"/>
</dbReference>
<keyword evidence="6 7" id="KW-0479">Metal-binding</keyword>
<dbReference type="KEGG" id="reo:HUE58_06350"/>
<keyword evidence="5 6" id="KW-0472">Membrane</keyword>
<feature type="binding site" evidence="7">
    <location>
        <position position="89"/>
    </location>
    <ligand>
        <name>Mg(2+)</name>
        <dbReference type="ChEBI" id="CHEBI:18420"/>
        <label>1</label>
        <note>catalytic</note>
    </ligand>
</feature>
<feature type="binding site" evidence="6">
    <location>
        <position position="211"/>
    </location>
    <ligand>
        <name>substrate</name>
    </ligand>
</feature>
<evidence type="ECO:0000256" key="5">
    <source>
        <dbReference type="ARBA" id="ARBA00023136"/>
    </source>
</evidence>
<feature type="binding site" evidence="6">
    <location>
        <position position="86"/>
    </location>
    <ligand>
        <name>Mg(2+)</name>
        <dbReference type="ChEBI" id="CHEBI:18420"/>
        <label>2</label>
    </ligand>
</feature>
<dbReference type="NCBIfam" id="TIGR01331">
    <property type="entry name" value="bisphos_cysQ"/>
    <property type="match status" value="1"/>
</dbReference>
<feature type="binding site" evidence="6">
    <location>
        <position position="211"/>
    </location>
    <ligand>
        <name>Mg(2+)</name>
        <dbReference type="ChEBI" id="CHEBI:18420"/>
        <label>2</label>
    </ligand>
</feature>
<dbReference type="CDD" id="cd01638">
    <property type="entry name" value="CysQ"/>
    <property type="match status" value="1"/>
</dbReference>
<keyword evidence="6 7" id="KW-0460">Magnesium</keyword>
<feature type="binding site" evidence="6">
    <location>
        <position position="66"/>
    </location>
    <ligand>
        <name>Mg(2+)</name>
        <dbReference type="ChEBI" id="CHEBI:18420"/>
        <label>1</label>
    </ligand>
</feature>
<accession>A0A6N0HQS3</accession>
<dbReference type="HAMAP" id="MF_02095">
    <property type="entry name" value="CysQ"/>
    <property type="match status" value="1"/>
</dbReference>
<dbReference type="PANTHER" id="PTHR43028:SF5">
    <property type="entry name" value="3'(2'),5'-BISPHOSPHATE NUCLEOTIDASE 1"/>
    <property type="match status" value="1"/>
</dbReference>
<feature type="binding site" evidence="6">
    <location>
        <position position="89"/>
    </location>
    <ligand>
        <name>Mg(2+)</name>
        <dbReference type="ChEBI" id="CHEBI:18420"/>
        <label>2</label>
    </ligand>
</feature>
<comment type="cofactor">
    <cofactor evidence="6 7">
        <name>Mg(2+)</name>
        <dbReference type="ChEBI" id="CHEBI:18420"/>
    </cofactor>
</comment>
<feature type="binding site" evidence="6">
    <location>
        <position position="86"/>
    </location>
    <ligand>
        <name>Mg(2+)</name>
        <dbReference type="ChEBI" id="CHEBI:18420"/>
        <label>1</label>
    </ligand>
</feature>
<protein>
    <recommendedName>
        <fullName evidence="6">3'(2'),5'-bisphosphate nucleotidase CysQ</fullName>
        <ecNumber evidence="6">3.1.3.7</ecNumber>
    </recommendedName>
    <alternativeName>
        <fullName evidence="6">3'(2'),5-bisphosphonucleoside 3'(2')-phosphohydrolase</fullName>
    </alternativeName>
    <alternativeName>
        <fullName evidence="6">3'-phosphoadenosine 5'-phosphate phosphatase</fullName>
        <shortName evidence="6">PAP phosphatase</shortName>
    </alternativeName>
</protein>
<comment type="catalytic activity">
    <reaction evidence="6">
        <text>adenosine 3',5'-bisphosphate + H2O = AMP + phosphate</text>
        <dbReference type="Rhea" id="RHEA:10040"/>
        <dbReference type="ChEBI" id="CHEBI:15377"/>
        <dbReference type="ChEBI" id="CHEBI:43474"/>
        <dbReference type="ChEBI" id="CHEBI:58343"/>
        <dbReference type="ChEBI" id="CHEBI:456215"/>
        <dbReference type="EC" id="3.1.3.7"/>
    </reaction>
</comment>
<comment type="function">
    <text evidence="6">Converts adenosine-3',5'-bisphosphate (PAP) to AMP.</text>
</comment>
<proteinExistence type="inferred from homology"/>
<dbReference type="SUPFAM" id="SSF56655">
    <property type="entry name" value="Carbohydrate phosphatase"/>
    <property type="match status" value="1"/>
</dbReference>
<sequence>MFDLLIPPLIRLTTQVGSMIMSLYKSELDIKIKLDETPLTIADKNAHELIIEALSKLTPNTPIFSEESEIIEFSERSKWHEYWLIDPLDGTRDFLEQTGEFCICIAYIKQHRPIFGMIYAPLSKTHYYTTDVNKAFKQQEDVIQPLNVHTNHHPLKIVIGHCSSHNEQLQNHLGECGTYKVSQLGSALKFCTIAEGRYDYYPRFGPCSEWDTAAGVCILQGAGGSVVSQDGKPLSYNTKDDLTSPIFFASNKS</sequence>
<evidence type="ECO:0000313" key="8">
    <source>
        <dbReference type="EMBL" id="QKQ24703.1"/>
    </source>
</evidence>
<dbReference type="GO" id="GO:0000103">
    <property type="term" value="P:sulfate assimilation"/>
    <property type="evidence" value="ECO:0007669"/>
    <property type="project" value="TreeGrafter"/>
</dbReference>
<dbReference type="GO" id="GO:0008441">
    <property type="term" value="F:3'(2'),5'-bisphosphate nucleotidase activity"/>
    <property type="evidence" value="ECO:0007669"/>
    <property type="project" value="UniProtKB-UniRule"/>
</dbReference>
<feature type="binding site" evidence="6">
    <location>
        <begin position="88"/>
        <end position="91"/>
    </location>
    <ligand>
        <name>substrate</name>
    </ligand>
</feature>
<dbReference type="GO" id="GO:0000287">
    <property type="term" value="F:magnesium ion binding"/>
    <property type="evidence" value="ECO:0007669"/>
    <property type="project" value="UniProtKB-UniRule"/>
</dbReference>
<feature type="binding site" evidence="6">
    <location>
        <position position="66"/>
    </location>
    <ligand>
        <name>substrate</name>
    </ligand>
</feature>
<dbReference type="AlphaFoldDB" id="A0A6N0HQS3"/>
<feature type="binding site" evidence="6">
    <location>
        <position position="88"/>
    </location>
    <ligand>
        <name>Mg(2+)</name>
        <dbReference type="ChEBI" id="CHEBI:18420"/>
        <label>1</label>
    </ligand>
</feature>
<dbReference type="GO" id="GO:0046854">
    <property type="term" value="P:phosphatidylinositol phosphate biosynthetic process"/>
    <property type="evidence" value="ECO:0007669"/>
    <property type="project" value="InterPro"/>
</dbReference>
<dbReference type="GO" id="GO:0050427">
    <property type="term" value="P:3'-phosphoadenosine 5'-phosphosulfate metabolic process"/>
    <property type="evidence" value="ECO:0007669"/>
    <property type="project" value="TreeGrafter"/>
</dbReference>
<dbReference type="PROSITE" id="PS00630">
    <property type="entry name" value="IMP_2"/>
    <property type="match status" value="1"/>
</dbReference>
<evidence type="ECO:0000256" key="4">
    <source>
        <dbReference type="ARBA" id="ARBA00022801"/>
    </source>
</evidence>
<comment type="subcellular location">
    <subcellularLocation>
        <location evidence="6">Cell inner membrane</location>
        <topology evidence="6">Peripheral membrane protein</topology>
        <orientation evidence="6">Cytoplasmic side</orientation>
    </subcellularLocation>
</comment>
<keyword evidence="9" id="KW-1185">Reference proteome</keyword>
<dbReference type="EC" id="3.1.3.7" evidence="6"/>
<evidence type="ECO:0000256" key="2">
    <source>
        <dbReference type="ARBA" id="ARBA00022475"/>
    </source>
</evidence>
<dbReference type="InterPro" id="IPR006240">
    <property type="entry name" value="CysQ"/>
</dbReference>
<dbReference type="RefSeq" id="WP_174606139.1">
    <property type="nucleotide sequence ID" value="NZ_CP054490.1"/>
</dbReference>
<evidence type="ECO:0000256" key="1">
    <source>
        <dbReference type="ARBA" id="ARBA00005289"/>
    </source>
</evidence>
<dbReference type="Gene3D" id="3.40.190.80">
    <property type="match status" value="1"/>
</dbReference>
<keyword evidence="4 6" id="KW-0378">Hydrolase</keyword>
<organism evidence="8 9">
    <name type="scientific">Candidatus Ruthia endofausta</name>
    <dbReference type="NCBI Taxonomy" id="2738852"/>
    <lineage>
        <taxon>Bacteria</taxon>
        <taxon>Pseudomonadati</taxon>
        <taxon>Pseudomonadota</taxon>
        <taxon>Gammaproteobacteria</taxon>
        <taxon>Candidatus Pseudothioglobaceae</taxon>
        <taxon>Candidatus Ruthturnera</taxon>
    </lineage>
</organism>
<name>A0A6N0HQS3_9GAMM</name>
<keyword evidence="3 6" id="KW-0997">Cell inner membrane</keyword>
<feature type="binding site" evidence="7">
    <location>
        <position position="211"/>
    </location>
    <ligand>
        <name>Mg(2+)</name>
        <dbReference type="ChEBI" id="CHEBI:18420"/>
        <label>1</label>
        <note>catalytic</note>
    </ligand>
</feature>
<evidence type="ECO:0000313" key="9">
    <source>
        <dbReference type="Proteomes" id="UP000509429"/>
    </source>
</evidence>
<feature type="binding site" evidence="7">
    <location>
        <position position="66"/>
    </location>
    <ligand>
        <name>Mg(2+)</name>
        <dbReference type="ChEBI" id="CHEBI:18420"/>
        <label>1</label>
        <note>catalytic</note>
    </ligand>
</feature>
<comment type="similarity">
    <text evidence="1 6">Belongs to the inositol monophosphatase superfamily. CysQ family.</text>
</comment>
<dbReference type="GO" id="GO:0005886">
    <property type="term" value="C:plasma membrane"/>
    <property type="evidence" value="ECO:0007669"/>
    <property type="project" value="UniProtKB-SubCell"/>
</dbReference>
<dbReference type="Pfam" id="PF00459">
    <property type="entry name" value="Inositol_P"/>
    <property type="match status" value="1"/>
</dbReference>
<dbReference type="PRINTS" id="PR00377">
    <property type="entry name" value="IMPHPHTASES"/>
</dbReference>
<dbReference type="Proteomes" id="UP000509429">
    <property type="component" value="Chromosome"/>
</dbReference>
<dbReference type="InterPro" id="IPR000760">
    <property type="entry name" value="Inositol_monophosphatase-like"/>
</dbReference>
<keyword evidence="2 6" id="KW-1003">Cell membrane</keyword>
<gene>
    <name evidence="6 8" type="primary">cysQ</name>
    <name evidence="8" type="ORF">HUE58_06350</name>
</gene>
<evidence type="ECO:0000256" key="3">
    <source>
        <dbReference type="ARBA" id="ARBA00022519"/>
    </source>
</evidence>
<dbReference type="InterPro" id="IPR050725">
    <property type="entry name" value="CysQ/Inositol_MonoPase"/>
</dbReference>
<dbReference type="InterPro" id="IPR020550">
    <property type="entry name" value="Inositol_monophosphatase_CS"/>
</dbReference>
<reference evidence="8 9" key="1">
    <citation type="submission" date="2020-05" db="EMBL/GenBank/DDBJ databases">
        <title>Horizontal transmission and recombination maintain forever young bacterial symbiont genomes.</title>
        <authorList>
            <person name="Russell S.L."/>
            <person name="Pepper-Tunick E."/>
            <person name="Svedberg J."/>
            <person name="Byrne A."/>
            <person name="Ruelas Castillo J."/>
            <person name="Vollmers C."/>
            <person name="Beinart R.A."/>
            <person name="Corbett-Detig R."/>
        </authorList>
    </citation>
    <scope>NUCLEOTIDE SEQUENCE [LARGE SCALE GENOMIC DNA]</scope>
    <source>
        <strain evidence="8">JDF_Ridge</strain>
    </source>
</reference>
<feature type="binding site" evidence="7">
    <location>
        <position position="88"/>
    </location>
    <ligand>
        <name>Mg(2+)</name>
        <dbReference type="ChEBI" id="CHEBI:18420"/>
        <label>1</label>
        <note>catalytic</note>
    </ligand>
</feature>
<evidence type="ECO:0000256" key="6">
    <source>
        <dbReference type="HAMAP-Rule" id="MF_02095"/>
    </source>
</evidence>
<dbReference type="Gene3D" id="3.30.540.10">
    <property type="entry name" value="Fructose-1,6-Bisphosphatase, subunit A, domain 1"/>
    <property type="match status" value="1"/>
</dbReference>